<protein>
    <recommendedName>
        <fullName evidence="7 8">Ribonuclease P protein component</fullName>
        <shortName evidence="7">RNase P protein</shortName>
        <shortName evidence="7">RNaseP protein</shortName>
        <ecNumber evidence="7 8">3.1.26.5</ecNumber>
    </recommendedName>
    <alternativeName>
        <fullName evidence="7">Protein C5</fullName>
    </alternativeName>
</protein>
<name>A0AAW6U6J8_9MOLU</name>
<dbReference type="Pfam" id="PF00825">
    <property type="entry name" value="Ribonuclease_P"/>
    <property type="match status" value="1"/>
</dbReference>
<dbReference type="GO" id="GO:0030677">
    <property type="term" value="C:ribonuclease P complex"/>
    <property type="evidence" value="ECO:0007669"/>
    <property type="project" value="TreeGrafter"/>
</dbReference>
<evidence type="ECO:0000313" key="9">
    <source>
        <dbReference type="EMBL" id="MDI6452204.1"/>
    </source>
</evidence>
<dbReference type="GO" id="GO:0000049">
    <property type="term" value="F:tRNA binding"/>
    <property type="evidence" value="ECO:0007669"/>
    <property type="project" value="UniProtKB-UniRule"/>
</dbReference>
<dbReference type="PANTHER" id="PTHR33992:SF1">
    <property type="entry name" value="RIBONUCLEASE P PROTEIN COMPONENT"/>
    <property type="match status" value="1"/>
</dbReference>
<evidence type="ECO:0000256" key="4">
    <source>
        <dbReference type="ARBA" id="ARBA00022759"/>
    </source>
</evidence>
<comment type="function">
    <text evidence="1 7">RNaseP catalyzes the removal of the 5'-leader sequence from pre-tRNA to produce the mature 5'-terminus. It can also cleave other RNA substrates such as 4.5S RNA. The protein component plays an auxiliary but essential role in vivo by binding to the 5'-leader sequence and broadening the substrate specificity of the ribozyme.</text>
</comment>
<keyword evidence="3 7" id="KW-0540">Nuclease</keyword>
<dbReference type="Gene3D" id="3.30.230.10">
    <property type="match status" value="1"/>
</dbReference>
<evidence type="ECO:0000256" key="6">
    <source>
        <dbReference type="ARBA" id="ARBA00022884"/>
    </source>
</evidence>
<dbReference type="GO" id="GO:0001682">
    <property type="term" value="P:tRNA 5'-leader removal"/>
    <property type="evidence" value="ECO:0007669"/>
    <property type="project" value="UniProtKB-UniRule"/>
</dbReference>
<evidence type="ECO:0000256" key="1">
    <source>
        <dbReference type="ARBA" id="ARBA00002663"/>
    </source>
</evidence>
<evidence type="ECO:0000256" key="7">
    <source>
        <dbReference type="HAMAP-Rule" id="MF_00227"/>
    </source>
</evidence>
<keyword evidence="10" id="KW-1185">Reference proteome</keyword>
<gene>
    <name evidence="7 9" type="primary">rnpA</name>
    <name evidence="9" type="ORF">QJ521_01400</name>
</gene>
<dbReference type="PROSITE" id="PS00648">
    <property type="entry name" value="RIBONUCLEASE_P"/>
    <property type="match status" value="1"/>
</dbReference>
<accession>A0AAW6U6J8</accession>
<keyword evidence="6 7" id="KW-0694">RNA-binding</keyword>
<dbReference type="RefSeq" id="WP_282838619.1">
    <property type="nucleotide sequence ID" value="NZ_JASCXW010000002.1"/>
</dbReference>
<dbReference type="EMBL" id="JASCXW010000002">
    <property type="protein sequence ID" value="MDI6452204.1"/>
    <property type="molecule type" value="Genomic_DNA"/>
</dbReference>
<dbReference type="GO" id="GO:0042781">
    <property type="term" value="F:3'-tRNA processing endoribonuclease activity"/>
    <property type="evidence" value="ECO:0007669"/>
    <property type="project" value="TreeGrafter"/>
</dbReference>
<proteinExistence type="inferred from homology"/>
<comment type="caution">
    <text evidence="9">The sequence shown here is derived from an EMBL/GenBank/DDBJ whole genome shotgun (WGS) entry which is preliminary data.</text>
</comment>
<comment type="catalytic activity">
    <reaction evidence="7">
        <text>Endonucleolytic cleavage of RNA, removing 5'-extranucleotides from tRNA precursor.</text>
        <dbReference type="EC" id="3.1.26.5"/>
    </reaction>
</comment>
<dbReference type="AlphaFoldDB" id="A0AAW6U6J8"/>
<comment type="similarity">
    <text evidence="7">Belongs to the RnpA family.</text>
</comment>
<evidence type="ECO:0000256" key="2">
    <source>
        <dbReference type="ARBA" id="ARBA00022694"/>
    </source>
</evidence>
<comment type="subunit">
    <text evidence="7">Consists of a catalytic RNA component (M1 or rnpB) and a protein subunit.</text>
</comment>
<organism evidence="9 10">
    <name type="scientific">Peloplasma aerotolerans</name>
    <dbReference type="NCBI Taxonomy" id="3044389"/>
    <lineage>
        <taxon>Bacteria</taxon>
        <taxon>Bacillati</taxon>
        <taxon>Mycoplasmatota</taxon>
        <taxon>Mollicutes</taxon>
        <taxon>Acholeplasmatales</taxon>
        <taxon>Acholeplasmataceae</taxon>
        <taxon>Peloplasma</taxon>
    </lineage>
</organism>
<evidence type="ECO:0000256" key="3">
    <source>
        <dbReference type="ARBA" id="ARBA00022722"/>
    </source>
</evidence>
<dbReference type="InterPro" id="IPR000100">
    <property type="entry name" value="RNase_P"/>
</dbReference>
<dbReference type="InterPro" id="IPR020568">
    <property type="entry name" value="Ribosomal_Su5_D2-typ_SF"/>
</dbReference>
<dbReference type="PANTHER" id="PTHR33992">
    <property type="entry name" value="RIBONUCLEASE P PROTEIN COMPONENT"/>
    <property type="match status" value="1"/>
</dbReference>
<evidence type="ECO:0000256" key="8">
    <source>
        <dbReference type="NCBIfam" id="TIGR00188"/>
    </source>
</evidence>
<keyword evidence="5 7" id="KW-0378">Hydrolase</keyword>
<dbReference type="SUPFAM" id="SSF54211">
    <property type="entry name" value="Ribosomal protein S5 domain 2-like"/>
    <property type="match status" value="1"/>
</dbReference>
<keyword evidence="4 7" id="KW-0255">Endonuclease</keyword>
<dbReference type="NCBIfam" id="TIGR00188">
    <property type="entry name" value="rnpA"/>
    <property type="match status" value="1"/>
</dbReference>
<dbReference type="HAMAP" id="MF_00227">
    <property type="entry name" value="RNase_P"/>
    <property type="match status" value="1"/>
</dbReference>
<evidence type="ECO:0000313" key="10">
    <source>
        <dbReference type="Proteomes" id="UP001431532"/>
    </source>
</evidence>
<dbReference type="InterPro" id="IPR020539">
    <property type="entry name" value="RNase_P_CS"/>
</dbReference>
<dbReference type="GO" id="GO:0004526">
    <property type="term" value="F:ribonuclease P activity"/>
    <property type="evidence" value="ECO:0007669"/>
    <property type="project" value="UniProtKB-UniRule"/>
</dbReference>
<sequence>MKKRYRIKKNSEIDAIFKHKKIKGDSYFAIYQSDDPEGTHFRFALSIGKKYGNAVARNLVKRRIRMIVNENQKQFIKNKLFVIVIKPQASELSYTDIKTRLSNLFKKSKLVENDNE</sequence>
<keyword evidence="2 7" id="KW-0819">tRNA processing</keyword>
<dbReference type="Proteomes" id="UP001431532">
    <property type="component" value="Unassembled WGS sequence"/>
</dbReference>
<evidence type="ECO:0000256" key="5">
    <source>
        <dbReference type="ARBA" id="ARBA00022801"/>
    </source>
</evidence>
<dbReference type="InterPro" id="IPR014721">
    <property type="entry name" value="Ribsml_uS5_D2-typ_fold_subgr"/>
</dbReference>
<reference evidence="9" key="1">
    <citation type="submission" date="2023-05" db="EMBL/GenBank/DDBJ databases">
        <title>Mariniplasma microaerophilum sp. nov., a novel anaerobic mollicute isolated from terrestrial mud volcano, Taman Peninsula, Russia.</title>
        <authorList>
            <person name="Khomyakova M.A."/>
            <person name="Merkel A.Y."/>
            <person name="Slobodkin A.I."/>
        </authorList>
    </citation>
    <scope>NUCLEOTIDE SEQUENCE</scope>
    <source>
        <strain evidence="9">M4Ah</strain>
    </source>
</reference>
<dbReference type="EC" id="3.1.26.5" evidence="7 8"/>